<dbReference type="Gene3D" id="1.10.1330.10">
    <property type="entry name" value="Dockerin domain"/>
    <property type="match status" value="1"/>
</dbReference>
<reference evidence="2 3" key="1">
    <citation type="journal article" date="2011" name="Appl. Environ. Microbiol.">
        <title>Methanogenic archaea isolated from Taiwan's Chelungpu fault.</title>
        <authorList>
            <person name="Wu S.Y."/>
            <person name="Lai M.C."/>
        </authorList>
    </citation>
    <scope>NUCLEOTIDE SEQUENCE [LARGE SCALE GENOMIC DNA]</scope>
    <source>
        <strain evidence="2 3">St545Mb</strain>
    </source>
</reference>
<evidence type="ECO:0000259" key="1">
    <source>
        <dbReference type="SMART" id="SM00736"/>
    </source>
</evidence>
<dbReference type="InterPro" id="IPR006644">
    <property type="entry name" value="Cadg"/>
</dbReference>
<dbReference type="Proteomes" id="UP001206983">
    <property type="component" value="Unassembled WGS sequence"/>
</dbReference>
<dbReference type="InterPro" id="IPR015919">
    <property type="entry name" value="Cadherin-like_sf"/>
</dbReference>
<dbReference type="Pfam" id="PF05345">
    <property type="entry name" value="He_PIG"/>
    <property type="match status" value="1"/>
</dbReference>
<dbReference type="GO" id="GO:0004553">
    <property type="term" value="F:hydrolase activity, hydrolyzing O-glycosyl compounds"/>
    <property type="evidence" value="ECO:0007669"/>
    <property type="project" value="InterPro"/>
</dbReference>
<evidence type="ECO:0000313" key="2">
    <source>
        <dbReference type="EMBL" id="MCQ6963463.1"/>
    </source>
</evidence>
<sequence length="340" mass="36011">MQYGSLASAVSVVEGGLFKAGSLTSIFQSGMIDSSAGILTNVYSAIIGSGTVSTPGTVATINMIAGPSSGLMELTLSNVVVSDAYSNSAPCDIYCASVLVDTAPVFDTIPEVSVEEESTLTFAVSATDAEGDPLTYSVGYIPQGAAFDVSSGIFSWTPSAGQEGIYSVRFNVNDGYLNDSAVATITVTPLNRAPVITLFEPASGSVFEEGRTINMRVLAEDPENQILSYAILINEVQVSNHANYQWITDYSSAGTYLIDVIVSDGNSYVSQAYAITVTDVHPRWDVNQDGIVNILDITLVGQNYGKVYSGSLPRWDVNQDGIVNVQDMSLVAARFGETFK</sequence>
<organism evidence="2 3">
    <name type="scientific">Methanolobus chelungpuianus</name>
    <dbReference type="NCBI Taxonomy" id="502115"/>
    <lineage>
        <taxon>Archaea</taxon>
        <taxon>Methanobacteriati</taxon>
        <taxon>Methanobacteriota</taxon>
        <taxon>Stenosarchaea group</taxon>
        <taxon>Methanomicrobia</taxon>
        <taxon>Methanosarcinales</taxon>
        <taxon>Methanosarcinaceae</taxon>
        <taxon>Methanolobus</taxon>
    </lineage>
</organism>
<dbReference type="Pfam" id="PF00404">
    <property type="entry name" value="Dockerin_1"/>
    <property type="match status" value="1"/>
</dbReference>
<gene>
    <name evidence="2" type="ORF">PV02_10075</name>
</gene>
<dbReference type="SUPFAM" id="SSF63446">
    <property type="entry name" value="Type I dockerin domain"/>
    <property type="match status" value="1"/>
</dbReference>
<dbReference type="InterPro" id="IPR013783">
    <property type="entry name" value="Ig-like_fold"/>
</dbReference>
<dbReference type="InterPro" id="IPR002105">
    <property type="entry name" value="Dockerin_1_rpt"/>
</dbReference>
<comment type="caution">
    <text evidence="2">The sequence shown here is derived from an EMBL/GenBank/DDBJ whole genome shotgun (WGS) entry which is preliminary data.</text>
</comment>
<dbReference type="CDD" id="cd14254">
    <property type="entry name" value="Dockerin_II"/>
    <property type="match status" value="1"/>
</dbReference>
<dbReference type="Gene3D" id="2.60.40.10">
    <property type="entry name" value="Immunoglobulins"/>
    <property type="match status" value="2"/>
</dbReference>
<accession>A0AAE3HDF9</accession>
<dbReference type="EMBL" id="JTEO01000005">
    <property type="protein sequence ID" value="MCQ6963463.1"/>
    <property type="molecule type" value="Genomic_DNA"/>
</dbReference>
<dbReference type="InterPro" id="IPR018247">
    <property type="entry name" value="EF_Hand_1_Ca_BS"/>
</dbReference>
<dbReference type="Pfam" id="PF17957">
    <property type="entry name" value="Big_7"/>
    <property type="match status" value="1"/>
</dbReference>
<evidence type="ECO:0000313" key="3">
    <source>
        <dbReference type="Proteomes" id="UP001206983"/>
    </source>
</evidence>
<feature type="domain" description="Dystroglycan-type cadherin-like" evidence="1">
    <location>
        <begin position="104"/>
        <end position="194"/>
    </location>
</feature>
<dbReference type="GO" id="GO:0016020">
    <property type="term" value="C:membrane"/>
    <property type="evidence" value="ECO:0007669"/>
    <property type="project" value="InterPro"/>
</dbReference>
<dbReference type="SMART" id="SM00736">
    <property type="entry name" value="CADG"/>
    <property type="match status" value="1"/>
</dbReference>
<name>A0AAE3HDF9_9EURY</name>
<dbReference type="GO" id="GO:0000272">
    <property type="term" value="P:polysaccharide catabolic process"/>
    <property type="evidence" value="ECO:0007669"/>
    <property type="project" value="InterPro"/>
</dbReference>
<keyword evidence="3" id="KW-1185">Reference proteome</keyword>
<dbReference type="SUPFAM" id="SSF49313">
    <property type="entry name" value="Cadherin-like"/>
    <property type="match status" value="1"/>
</dbReference>
<dbReference type="AlphaFoldDB" id="A0AAE3HDF9"/>
<proteinExistence type="predicted"/>
<dbReference type="GO" id="GO:0005509">
    <property type="term" value="F:calcium ion binding"/>
    <property type="evidence" value="ECO:0007669"/>
    <property type="project" value="InterPro"/>
</dbReference>
<dbReference type="InterPro" id="IPR036439">
    <property type="entry name" value="Dockerin_dom_sf"/>
</dbReference>
<protein>
    <recommendedName>
        <fullName evidence="1">Dystroglycan-type cadherin-like domain-containing protein</fullName>
    </recommendedName>
</protein>
<dbReference type="PROSITE" id="PS00018">
    <property type="entry name" value="EF_HAND_1"/>
    <property type="match status" value="1"/>
</dbReference>